<dbReference type="SUPFAM" id="SSF53383">
    <property type="entry name" value="PLP-dependent transferases"/>
    <property type="match status" value="1"/>
</dbReference>
<dbReference type="NCBIfam" id="TIGR01140">
    <property type="entry name" value="L_thr_O3P_dcar"/>
    <property type="match status" value="1"/>
</dbReference>
<evidence type="ECO:0000256" key="9">
    <source>
        <dbReference type="ARBA" id="ARBA00048531"/>
    </source>
</evidence>
<evidence type="ECO:0000256" key="3">
    <source>
        <dbReference type="ARBA" id="ARBA00004953"/>
    </source>
</evidence>
<comment type="function">
    <text evidence="2">Decarboxylates L-threonine-O-3-phosphate to yield (R)-1-amino-2-propanol O-2-phosphate, the precursor for the linkage between the nucleotide loop and the corrin ring in cobalamin.</text>
</comment>
<evidence type="ECO:0000256" key="8">
    <source>
        <dbReference type="ARBA" id="ARBA00029996"/>
    </source>
</evidence>
<dbReference type="UniPathway" id="UPA00148"/>
<dbReference type="GO" id="GO:0048472">
    <property type="term" value="F:threonine-phosphate decarboxylase activity"/>
    <property type="evidence" value="ECO:0007669"/>
    <property type="project" value="UniProtKB-EC"/>
</dbReference>
<dbReference type="Pfam" id="PF00155">
    <property type="entry name" value="Aminotran_1_2"/>
    <property type="match status" value="1"/>
</dbReference>
<dbReference type="PANTHER" id="PTHR42885:SF1">
    <property type="entry name" value="THREONINE-PHOSPHATE DECARBOXYLASE"/>
    <property type="match status" value="1"/>
</dbReference>
<evidence type="ECO:0000256" key="1">
    <source>
        <dbReference type="ARBA" id="ARBA00001933"/>
    </source>
</evidence>
<gene>
    <name evidence="11" type="ORF">COY51_03295</name>
</gene>
<dbReference type="PANTHER" id="PTHR42885">
    <property type="entry name" value="HISTIDINOL-PHOSPHATE AMINOTRANSFERASE-RELATED"/>
    <property type="match status" value="1"/>
</dbReference>
<evidence type="ECO:0000256" key="4">
    <source>
        <dbReference type="ARBA" id="ARBA00012285"/>
    </source>
</evidence>
<dbReference type="Gene3D" id="3.90.1150.10">
    <property type="entry name" value="Aspartate Aminotransferase, domain 1"/>
    <property type="match status" value="1"/>
</dbReference>
<dbReference type="PROSITE" id="PS00105">
    <property type="entry name" value="AA_TRANSFER_CLASS_1"/>
    <property type="match status" value="1"/>
</dbReference>
<dbReference type="GO" id="GO:0009236">
    <property type="term" value="P:cobalamin biosynthetic process"/>
    <property type="evidence" value="ECO:0007669"/>
    <property type="project" value="UniProtKB-UniPathway"/>
</dbReference>
<dbReference type="AlphaFoldDB" id="A0A2H9PBK9"/>
<dbReference type="CDD" id="cd00609">
    <property type="entry name" value="AAT_like"/>
    <property type="match status" value="1"/>
</dbReference>
<dbReference type="InterPro" id="IPR015421">
    <property type="entry name" value="PyrdxlP-dep_Trfase_major"/>
</dbReference>
<evidence type="ECO:0000256" key="5">
    <source>
        <dbReference type="ARBA" id="ARBA00022573"/>
    </source>
</evidence>
<proteinExistence type="predicted"/>
<name>A0A2H9PBK9_9BACT</name>
<keyword evidence="6" id="KW-0663">Pyridoxal phosphate</keyword>
<dbReference type="InterPro" id="IPR004839">
    <property type="entry name" value="Aminotransferase_I/II_large"/>
</dbReference>
<keyword evidence="5" id="KW-0169">Cobalamin biosynthesis</keyword>
<evidence type="ECO:0000259" key="10">
    <source>
        <dbReference type="Pfam" id="PF00155"/>
    </source>
</evidence>
<dbReference type="Proteomes" id="UP000234145">
    <property type="component" value="Unassembled WGS sequence"/>
</dbReference>
<reference evidence="12" key="1">
    <citation type="submission" date="2017-09" db="EMBL/GenBank/DDBJ databases">
        <title>Depth-based differentiation of microbial function through sediment-hosted aquifers and enrichment of novel symbionts in the deep terrestrial subsurface.</title>
        <authorList>
            <person name="Probst A.J."/>
            <person name="Ladd B."/>
            <person name="Jarett J.K."/>
            <person name="Geller-Mcgrath D.E."/>
            <person name="Sieber C.M.K."/>
            <person name="Emerson J.B."/>
            <person name="Anantharaman K."/>
            <person name="Thomas B.C."/>
            <person name="Malmstrom R."/>
            <person name="Stieglmeier M."/>
            <person name="Klingl A."/>
            <person name="Woyke T."/>
            <person name="Ryan C.M."/>
            <person name="Banfield J.F."/>
        </authorList>
    </citation>
    <scope>NUCLEOTIDE SEQUENCE [LARGE SCALE GENOMIC DNA]</scope>
</reference>
<feature type="domain" description="Aminotransferase class I/classII large" evidence="10">
    <location>
        <begin position="26"/>
        <end position="350"/>
    </location>
</feature>
<sequence length="360" mass="41434">MEDLMSLKFTHGGNIRKFREQFGKKNVIDFSANINPLGPSQRVLDIVRRDYNVVVHYPDTDCEHLRKELAQYYDIDAKNIIVGNGSTEIIYLIARTLCPKKAAILVPTFSEYELALNTANLKFIKRLEKDNFEFPDNKVFEEINNVDLLFLCNPNNPTGNLIPEESLLELTEIARKKKKFVILDETFIDFCLARSVLEQAPENKYLIILRSFSKLWGLPGLRLGYAAGHSQTIGLLKKYKEPWTVNALAQKAGVESLRDKEHFDKSVRLVKNESRFLFEKISKIQGLKPYPPSANFIFVRIIADISSKELYFRCGRKGIIIRDCSNFRGLNNKFIRVAVRTRSENLKLLKVLKESLNGKR</sequence>
<dbReference type="InterPro" id="IPR015422">
    <property type="entry name" value="PyrdxlP-dep_Trfase_small"/>
</dbReference>
<dbReference type="EMBL" id="PFMS01000057">
    <property type="protein sequence ID" value="PIZ16200.1"/>
    <property type="molecule type" value="Genomic_DNA"/>
</dbReference>
<dbReference type="GO" id="GO:0030170">
    <property type="term" value="F:pyridoxal phosphate binding"/>
    <property type="evidence" value="ECO:0007669"/>
    <property type="project" value="InterPro"/>
</dbReference>
<accession>A0A2H9PBK9</accession>
<dbReference type="InterPro" id="IPR004838">
    <property type="entry name" value="NHTrfase_class1_PyrdxlP-BS"/>
</dbReference>
<comment type="cofactor">
    <cofactor evidence="1">
        <name>pyridoxal 5'-phosphate</name>
        <dbReference type="ChEBI" id="CHEBI:597326"/>
    </cofactor>
</comment>
<organism evidence="11 12">
    <name type="scientific">Candidatus Desantisbacteria bacterium CG_4_10_14_0_8_um_filter_39_17</name>
    <dbReference type="NCBI Taxonomy" id="1974542"/>
    <lineage>
        <taxon>Bacteria</taxon>
        <taxon>Candidatus Desantisiibacteriota</taxon>
    </lineage>
</organism>
<evidence type="ECO:0000313" key="12">
    <source>
        <dbReference type="Proteomes" id="UP000234145"/>
    </source>
</evidence>
<evidence type="ECO:0000256" key="2">
    <source>
        <dbReference type="ARBA" id="ARBA00003444"/>
    </source>
</evidence>
<evidence type="ECO:0000313" key="11">
    <source>
        <dbReference type="EMBL" id="PIZ16200.1"/>
    </source>
</evidence>
<dbReference type="InterPro" id="IPR015424">
    <property type="entry name" value="PyrdxlP-dep_Trfase"/>
</dbReference>
<evidence type="ECO:0000256" key="7">
    <source>
        <dbReference type="ARBA" id="ARBA00023239"/>
    </source>
</evidence>
<comment type="catalytic activity">
    <reaction evidence="9">
        <text>O-phospho-L-threonine + H(+) = (R)-1-aminopropan-2-yl phosphate + CO2</text>
        <dbReference type="Rhea" id="RHEA:11492"/>
        <dbReference type="ChEBI" id="CHEBI:15378"/>
        <dbReference type="ChEBI" id="CHEBI:16526"/>
        <dbReference type="ChEBI" id="CHEBI:58563"/>
        <dbReference type="ChEBI" id="CHEBI:58675"/>
        <dbReference type="EC" id="4.1.1.81"/>
    </reaction>
</comment>
<dbReference type="Gene3D" id="3.40.640.10">
    <property type="entry name" value="Type I PLP-dependent aspartate aminotransferase-like (Major domain)"/>
    <property type="match status" value="1"/>
</dbReference>
<comment type="caution">
    <text evidence="11">The sequence shown here is derived from an EMBL/GenBank/DDBJ whole genome shotgun (WGS) entry which is preliminary data.</text>
</comment>
<evidence type="ECO:0000256" key="6">
    <source>
        <dbReference type="ARBA" id="ARBA00022898"/>
    </source>
</evidence>
<comment type="pathway">
    <text evidence="3">Cofactor biosynthesis; adenosylcobalamin biosynthesis.</text>
</comment>
<protein>
    <recommendedName>
        <fullName evidence="4">threonine-phosphate decarboxylase</fullName>
        <ecNumber evidence="4">4.1.1.81</ecNumber>
    </recommendedName>
    <alternativeName>
        <fullName evidence="8">L-threonine-O-3-phosphate decarboxylase</fullName>
    </alternativeName>
</protein>
<dbReference type="InterPro" id="IPR005860">
    <property type="entry name" value="CobD"/>
</dbReference>
<keyword evidence="7" id="KW-0456">Lyase</keyword>
<dbReference type="EC" id="4.1.1.81" evidence="4"/>